<dbReference type="EMBL" id="ML994651">
    <property type="protein sequence ID" value="KAF2181815.1"/>
    <property type="molecule type" value="Genomic_DNA"/>
</dbReference>
<sequence>MRTSDLFRNREKAWQNSNRIAVVSYWLRECHLDHGIRSIPPPKDLPLLPTRVIDVGPADGSEDPYLCLSAGRYGLYTCLSHCWGKNKPLSMTLENLESLVQRIDLSTLPKTFLDAVEITRGLGIRYLWIDSLCIAQGDKGDWDYESTRMGTIYEKSYLTIAATAAANSEQGCFQEGTVVKLQLACNNTSPDGDHEHNTVGFIGLEASELRNFFKAPLNRRAWTLQEITLAPRVVHFAEDQMYWKCPHGAASEDGSLDRFTISSDRFTDTNDFASRFLWWNIAEDYSRRQLSHEDDRLRALAHITKAFQQRTGYRPVVGLWQEDIHYGLLWSNVHSSPTRPGMPSWSWLSVNGLIQRPPERIRHAEADLKIVGINVSWSDKEINSLLAQASISVRGRVMPTTWDLEQGKPQILPPSVPKTNSGRRFGNHIPFDDETRFRHYSSKQSPKMISGIGSCSFDRGPDTAGKTIHCLLVSKSAAPRSVHDEARFVWSRQDISSGEEYNVLLLDHNYRRIGTGNIHYGSFTKWVQEVAEISGDSVKRIEDRIWSWLQVTLI</sequence>
<dbReference type="InterPro" id="IPR010730">
    <property type="entry name" value="HET"/>
</dbReference>
<dbReference type="OrthoDB" id="5362512at2759"/>
<dbReference type="AlphaFoldDB" id="A0A6A6DSI2"/>
<feature type="domain" description="Heterokaryon incompatibility" evidence="1">
    <location>
        <begin position="76"/>
        <end position="226"/>
    </location>
</feature>
<dbReference type="Proteomes" id="UP000800200">
    <property type="component" value="Unassembled WGS sequence"/>
</dbReference>
<keyword evidence="3" id="KW-1185">Reference proteome</keyword>
<accession>A0A6A6DSI2</accession>
<dbReference type="PANTHER" id="PTHR33112:SF16">
    <property type="entry name" value="HETEROKARYON INCOMPATIBILITY DOMAIN-CONTAINING PROTEIN"/>
    <property type="match status" value="1"/>
</dbReference>
<evidence type="ECO:0000313" key="2">
    <source>
        <dbReference type="EMBL" id="KAF2181815.1"/>
    </source>
</evidence>
<gene>
    <name evidence="2" type="ORF">K469DRAFT_637991</name>
</gene>
<reference evidence="2" key="1">
    <citation type="journal article" date="2020" name="Stud. Mycol.">
        <title>101 Dothideomycetes genomes: a test case for predicting lifestyles and emergence of pathogens.</title>
        <authorList>
            <person name="Haridas S."/>
            <person name="Albert R."/>
            <person name="Binder M."/>
            <person name="Bloem J."/>
            <person name="Labutti K."/>
            <person name="Salamov A."/>
            <person name="Andreopoulos B."/>
            <person name="Baker S."/>
            <person name="Barry K."/>
            <person name="Bills G."/>
            <person name="Bluhm B."/>
            <person name="Cannon C."/>
            <person name="Castanera R."/>
            <person name="Culley D."/>
            <person name="Daum C."/>
            <person name="Ezra D."/>
            <person name="Gonzalez J."/>
            <person name="Henrissat B."/>
            <person name="Kuo A."/>
            <person name="Liang C."/>
            <person name="Lipzen A."/>
            <person name="Lutzoni F."/>
            <person name="Magnuson J."/>
            <person name="Mondo S."/>
            <person name="Nolan M."/>
            <person name="Ohm R."/>
            <person name="Pangilinan J."/>
            <person name="Park H.-J."/>
            <person name="Ramirez L."/>
            <person name="Alfaro M."/>
            <person name="Sun H."/>
            <person name="Tritt A."/>
            <person name="Yoshinaga Y."/>
            <person name="Zwiers L.-H."/>
            <person name="Turgeon B."/>
            <person name="Goodwin S."/>
            <person name="Spatafora J."/>
            <person name="Crous P."/>
            <person name="Grigoriev I."/>
        </authorList>
    </citation>
    <scope>NUCLEOTIDE SEQUENCE</scope>
    <source>
        <strain evidence="2">CBS 207.26</strain>
    </source>
</reference>
<name>A0A6A6DSI2_9PEZI</name>
<evidence type="ECO:0000313" key="3">
    <source>
        <dbReference type="Proteomes" id="UP000800200"/>
    </source>
</evidence>
<evidence type="ECO:0000259" key="1">
    <source>
        <dbReference type="Pfam" id="PF06985"/>
    </source>
</evidence>
<protein>
    <submittedName>
        <fullName evidence="2">HET-domain-containing protein</fullName>
    </submittedName>
</protein>
<dbReference type="PANTHER" id="PTHR33112">
    <property type="entry name" value="DOMAIN PROTEIN, PUTATIVE-RELATED"/>
    <property type="match status" value="1"/>
</dbReference>
<proteinExistence type="predicted"/>
<organism evidence="2 3">
    <name type="scientific">Zopfia rhizophila CBS 207.26</name>
    <dbReference type="NCBI Taxonomy" id="1314779"/>
    <lineage>
        <taxon>Eukaryota</taxon>
        <taxon>Fungi</taxon>
        <taxon>Dikarya</taxon>
        <taxon>Ascomycota</taxon>
        <taxon>Pezizomycotina</taxon>
        <taxon>Dothideomycetes</taxon>
        <taxon>Dothideomycetes incertae sedis</taxon>
        <taxon>Zopfiaceae</taxon>
        <taxon>Zopfia</taxon>
    </lineage>
</organism>
<dbReference type="Pfam" id="PF06985">
    <property type="entry name" value="HET"/>
    <property type="match status" value="1"/>
</dbReference>